<feature type="transmembrane region" description="Helical" evidence="8">
    <location>
        <begin position="232"/>
        <end position="253"/>
    </location>
</feature>
<dbReference type="InterPro" id="IPR001750">
    <property type="entry name" value="ND/Mrp_TM"/>
</dbReference>
<dbReference type="InterPro" id="IPR003945">
    <property type="entry name" value="NU5C-like"/>
</dbReference>
<evidence type="ECO:0000256" key="5">
    <source>
        <dbReference type="ARBA" id="ARBA00023136"/>
    </source>
</evidence>
<gene>
    <name evidence="10" type="primary">ND5</name>
</gene>
<evidence type="ECO:0000256" key="6">
    <source>
        <dbReference type="ARBA" id="ARBA00031027"/>
    </source>
</evidence>
<feature type="transmembrane region" description="Helical" evidence="8">
    <location>
        <begin position="7"/>
        <end position="32"/>
    </location>
</feature>
<reference evidence="10" key="1">
    <citation type="journal article" name="PeerJ">
        <title>The land flatworm Amaga expatria (Geoplanidae) in Guadeloupe and Martinique: new reports and molecular characterization including complete mitogenome.</title>
        <authorList>
            <person name="Justine J.L."/>
            <person name="Gey D."/>
            <person name="Thevenot J."/>
            <person name="Gastineau R."/>
            <person name="Jones H.D."/>
        </authorList>
    </citation>
    <scope>NUCLEOTIDE SEQUENCE</scope>
</reference>
<proteinExistence type="predicted"/>
<dbReference type="PRINTS" id="PR01434">
    <property type="entry name" value="NADHDHGNASE5"/>
</dbReference>
<dbReference type="GO" id="GO:0015990">
    <property type="term" value="P:electron transport coupled proton transport"/>
    <property type="evidence" value="ECO:0007669"/>
    <property type="project" value="TreeGrafter"/>
</dbReference>
<dbReference type="EMBL" id="MT527191">
    <property type="protein sequence ID" value="QSM34659.1"/>
    <property type="molecule type" value="Genomic_DNA"/>
</dbReference>
<feature type="transmembrane region" description="Helical" evidence="8">
    <location>
        <begin position="204"/>
        <end position="226"/>
    </location>
</feature>
<feature type="transmembrane region" description="Helical" evidence="8">
    <location>
        <begin position="328"/>
        <end position="350"/>
    </location>
</feature>
<keyword evidence="3 8" id="KW-0812">Transmembrane</keyword>
<feature type="transmembrane region" description="Helical" evidence="8">
    <location>
        <begin position="285"/>
        <end position="307"/>
    </location>
</feature>
<organism evidence="10">
    <name type="scientific">Amaga expatria</name>
    <dbReference type="NCBI Taxonomy" id="2744267"/>
    <lineage>
        <taxon>Eukaryota</taxon>
        <taxon>Metazoa</taxon>
        <taxon>Spiralia</taxon>
        <taxon>Lophotrochozoa</taxon>
        <taxon>Platyhelminthes</taxon>
        <taxon>Rhabditophora</taxon>
        <taxon>Seriata</taxon>
        <taxon>Tricladida</taxon>
        <taxon>Continenticola</taxon>
        <taxon>Geoplanoidea</taxon>
        <taxon>Geoplanidae</taxon>
        <taxon>Geoplaninae</taxon>
        <taxon>Amaga</taxon>
    </lineage>
</organism>
<feature type="transmembrane region" description="Helical" evidence="8">
    <location>
        <begin position="139"/>
        <end position="157"/>
    </location>
</feature>
<protein>
    <recommendedName>
        <fullName evidence="2">NADH:ubiquinone reductase (H(+)-translocating)</fullName>
        <ecNumber evidence="2">7.1.1.2</ecNumber>
    </recommendedName>
    <alternativeName>
        <fullName evidence="6">NADH dehydrogenase subunit 5</fullName>
    </alternativeName>
</protein>
<feature type="transmembrane region" description="Helical" evidence="8">
    <location>
        <begin position="163"/>
        <end position="183"/>
    </location>
</feature>
<feature type="transmembrane region" description="Helical" evidence="8">
    <location>
        <begin position="106"/>
        <end position="127"/>
    </location>
</feature>
<evidence type="ECO:0000256" key="3">
    <source>
        <dbReference type="ARBA" id="ARBA00022692"/>
    </source>
</evidence>
<accession>A0A899L736</accession>
<evidence type="ECO:0000256" key="8">
    <source>
        <dbReference type="SAM" id="Phobius"/>
    </source>
</evidence>
<keyword evidence="10" id="KW-0496">Mitochondrion</keyword>
<feature type="domain" description="NADH:quinone oxidoreductase/Mrp antiporter transmembrane" evidence="9">
    <location>
        <begin position="101"/>
        <end position="374"/>
    </location>
</feature>
<evidence type="ECO:0000259" key="9">
    <source>
        <dbReference type="Pfam" id="PF00361"/>
    </source>
</evidence>
<dbReference type="Pfam" id="PF00361">
    <property type="entry name" value="Proton_antipo_M"/>
    <property type="match status" value="1"/>
</dbReference>
<feature type="transmembrane region" description="Helical" evidence="8">
    <location>
        <begin position="52"/>
        <end position="74"/>
    </location>
</feature>
<dbReference type="GO" id="GO:0016020">
    <property type="term" value="C:membrane"/>
    <property type="evidence" value="ECO:0007669"/>
    <property type="project" value="UniProtKB-SubCell"/>
</dbReference>
<evidence type="ECO:0000256" key="2">
    <source>
        <dbReference type="ARBA" id="ARBA00012944"/>
    </source>
</evidence>
<feature type="transmembrane region" description="Helical" evidence="8">
    <location>
        <begin position="432"/>
        <end position="456"/>
    </location>
</feature>
<comment type="subcellular location">
    <subcellularLocation>
        <location evidence="1">Membrane</location>
        <topology evidence="1">Multi-pass membrane protein</topology>
    </subcellularLocation>
</comment>
<keyword evidence="4 8" id="KW-1133">Transmembrane helix</keyword>
<dbReference type="GeneID" id="67787415"/>
<evidence type="ECO:0000256" key="7">
    <source>
        <dbReference type="ARBA" id="ARBA00049551"/>
    </source>
</evidence>
<feature type="transmembrane region" description="Helical" evidence="8">
    <location>
        <begin position="524"/>
        <end position="543"/>
    </location>
</feature>
<dbReference type="AlphaFoldDB" id="A0A899L736"/>
<dbReference type="GO" id="GO:0008137">
    <property type="term" value="F:NADH dehydrogenase (ubiquinone) activity"/>
    <property type="evidence" value="ECO:0007669"/>
    <property type="project" value="UniProtKB-EC"/>
</dbReference>
<sequence length="545" mass="64060">MIYNFLGFLYFILSIILLIILNFCNFPLIFSFDVSSIMSLDFFNFSLYFDLYSILYLSVLFSIVGSIHFFSLYYMSSDLNYIRYLIVLNLFVFSMIILVISPNFLLFLFGWDGLGFSSFLLVAWYGCFVSRSASIKTFLINRLGDGLFLSSLSLIIFQGYFNYFSYDFIFFFIILIFILASFTKSSHFPFSSWLPDAMAAPTPISALVHSSTLVTAGLYFIFRFSFMFSYEIMFIIHNLGLWTIFLGSFCGCVSNNSKKIVAFSTMSQLGLISFSLSIGLVELSFFYLIIHALFKALIFISLGSLMFSNWHNQDIRHLSNLWFQNPLILINLFYGLFVLSGFPFFSCFYIKELILNNNFFLNINIFSSFIFYLSMFFTCYYSFRLFFFLFFFNNSFFNKQNNNNNQTSLVFIILYVSILNIGIFYFYNYFFFLVSCSVILILIYLIIIIGISFMNLNLSNYQNIVNYFIYLEFLNILVNSYEIFYLIGDYFYNFYDLGLVPFHFIGFLNSFSFNNLNNIVQKNYFLNVLFIFGFGIIVIYIFFLI</sequence>
<dbReference type="PANTHER" id="PTHR42829:SF2">
    <property type="entry name" value="NADH-UBIQUINONE OXIDOREDUCTASE CHAIN 5"/>
    <property type="match status" value="1"/>
</dbReference>
<dbReference type="RefSeq" id="YP_010175652.1">
    <property type="nucleotide sequence ID" value="NC_057980.1"/>
</dbReference>
<dbReference type="GO" id="GO:0042773">
    <property type="term" value="P:ATP synthesis coupled electron transport"/>
    <property type="evidence" value="ECO:0007669"/>
    <property type="project" value="InterPro"/>
</dbReference>
<geneLocation type="mitochondrion" evidence="10"/>
<evidence type="ECO:0000256" key="4">
    <source>
        <dbReference type="ARBA" id="ARBA00022989"/>
    </source>
</evidence>
<evidence type="ECO:0000313" key="10">
    <source>
        <dbReference type="EMBL" id="QSM34659.1"/>
    </source>
</evidence>
<feature type="transmembrane region" description="Helical" evidence="8">
    <location>
        <begin position="260"/>
        <end position="279"/>
    </location>
</feature>
<feature type="transmembrane region" description="Helical" evidence="8">
    <location>
        <begin position="468"/>
        <end position="488"/>
    </location>
</feature>
<name>A0A899L736_9PLAT</name>
<feature type="transmembrane region" description="Helical" evidence="8">
    <location>
        <begin position="81"/>
        <end position="100"/>
    </location>
</feature>
<feature type="transmembrane region" description="Helical" evidence="8">
    <location>
        <begin position="408"/>
        <end position="426"/>
    </location>
</feature>
<dbReference type="PANTHER" id="PTHR42829">
    <property type="entry name" value="NADH-UBIQUINONE OXIDOREDUCTASE CHAIN 5"/>
    <property type="match status" value="1"/>
</dbReference>
<evidence type="ECO:0000256" key="1">
    <source>
        <dbReference type="ARBA" id="ARBA00004141"/>
    </source>
</evidence>
<comment type="catalytic activity">
    <reaction evidence="7">
        <text>a ubiquinone + NADH + 5 H(+)(in) = a ubiquinol + NAD(+) + 4 H(+)(out)</text>
        <dbReference type="Rhea" id="RHEA:29091"/>
        <dbReference type="Rhea" id="RHEA-COMP:9565"/>
        <dbReference type="Rhea" id="RHEA-COMP:9566"/>
        <dbReference type="ChEBI" id="CHEBI:15378"/>
        <dbReference type="ChEBI" id="CHEBI:16389"/>
        <dbReference type="ChEBI" id="CHEBI:17976"/>
        <dbReference type="ChEBI" id="CHEBI:57540"/>
        <dbReference type="ChEBI" id="CHEBI:57945"/>
        <dbReference type="EC" id="7.1.1.2"/>
    </reaction>
</comment>
<dbReference type="GO" id="GO:0003954">
    <property type="term" value="F:NADH dehydrogenase activity"/>
    <property type="evidence" value="ECO:0007669"/>
    <property type="project" value="TreeGrafter"/>
</dbReference>
<keyword evidence="5 8" id="KW-0472">Membrane</keyword>
<feature type="transmembrane region" description="Helical" evidence="8">
    <location>
        <begin position="370"/>
        <end position="396"/>
    </location>
</feature>
<dbReference type="CTD" id="4540"/>
<dbReference type="EC" id="7.1.1.2" evidence="2"/>
<feature type="transmembrane region" description="Helical" evidence="8">
    <location>
        <begin position="494"/>
        <end position="512"/>
    </location>
</feature>